<protein>
    <submittedName>
        <fullName evidence="1">Uncharacterized protein</fullName>
    </submittedName>
</protein>
<keyword evidence="2" id="KW-1185">Reference proteome</keyword>
<dbReference type="EMBL" id="FMHW01000002">
    <property type="protein sequence ID" value="SCL19753.1"/>
    <property type="molecule type" value="Genomic_DNA"/>
</dbReference>
<organism evidence="1 2">
    <name type="scientific">Micromonospora pallida</name>
    <dbReference type="NCBI Taxonomy" id="145854"/>
    <lineage>
        <taxon>Bacteria</taxon>
        <taxon>Bacillati</taxon>
        <taxon>Actinomycetota</taxon>
        <taxon>Actinomycetes</taxon>
        <taxon>Micromonosporales</taxon>
        <taxon>Micromonosporaceae</taxon>
        <taxon>Micromonospora</taxon>
    </lineage>
</organism>
<dbReference type="OrthoDB" id="3296996at2"/>
<dbReference type="Proteomes" id="UP000198959">
    <property type="component" value="Unassembled WGS sequence"/>
</dbReference>
<accession>A0A1C6RRB8</accession>
<name>A0A1C6RRB8_9ACTN</name>
<reference evidence="2" key="1">
    <citation type="submission" date="2016-06" db="EMBL/GenBank/DDBJ databases">
        <authorList>
            <person name="Varghese N."/>
            <person name="Submissions Spin"/>
        </authorList>
    </citation>
    <scope>NUCLEOTIDE SEQUENCE [LARGE SCALE GENOMIC DNA]</scope>
    <source>
        <strain evidence="2">DSM 43817</strain>
    </source>
</reference>
<gene>
    <name evidence="1" type="ORF">GA0074692_0696</name>
</gene>
<proteinExistence type="predicted"/>
<sequence>MSEYAETKAPESYERFLSLFRTSTVGIVATGAPVHATDGHFIADGNLGAGRTTHGDGRPRVLAYADPEAALRNFGPRFNAGVSGEVLLQIAATDPECEGILVNSAIREISLIIGKPTAQSPLAPAATDAPDRRSWWKRWGA</sequence>
<dbReference type="AlphaFoldDB" id="A0A1C6RRB8"/>
<evidence type="ECO:0000313" key="1">
    <source>
        <dbReference type="EMBL" id="SCL19753.1"/>
    </source>
</evidence>
<evidence type="ECO:0000313" key="2">
    <source>
        <dbReference type="Proteomes" id="UP000198959"/>
    </source>
</evidence>